<dbReference type="Gene3D" id="3.10.10.10">
    <property type="entry name" value="HIV Type 1 Reverse Transcriptase, subunit A, domain 1"/>
    <property type="match status" value="1"/>
</dbReference>
<dbReference type="Pfam" id="PF00078">
    <property type="entry name" value="RVT_1"/>
    <property type="match status" value="1"/>
</dbReference>
<keyword evidence="1" id="KW-0238">DNA-binding</keyword>
<dbReference type="SUPFAM" id="SSF47823">
    <property type="entry name" value="lambda integrase-like, N-terminal domain"/>
    <property type="match status" value="1"/>
</dbReference>
<reference evidence="3" key="2">
    <citation type="journal article" date="2023" name="Science">
        <title>Genomic signatures of disease resistance in endangered staghorn corals.</title>
        <authorList>
            <person name="Vollmer S.V."/>
            <person name="Selwyn J.D."/>
            <person name="Despard B.A."/>
            <person name="Roesel C.L."/>
        </authorList>
    </citation>
    <scope>NUCLEOTIDE SEQUENCE</scope>
    <source>
        <strain evidence="3">K2</strain>
    </source>
</reference>
<accession>A0AAD9PSD6</accession>
<name>A0AAD9PSD6_ACRCE</name>
<dbReference type="PANTHER" id="PTHR33050:SF7">
    <property type="entry name" value="RIBONUCLEASE H"/>
    <property type="match status" value="1"/>
</dbReference>
<dbReference type="InterPro" id="IPR043128">
    <property type="entry name" value="Rev_trsase/Diguanyl_cyclase"/>
</dbReference>
<comment type="caution">
    <text evidence="3">The sequence shown here is derived from an EMBL/GenBank/DDBJ whole genome shotgun (WGS) entry which is preliminary data.</text>
</comment>
<dbReference type="InterPro" id="IPR043502">
    <property type="entry name" value="DNA/RNA_pol_sf"/>
</dbReference>
<evidence type="ECO:0000313" key="3">
    <source>
        <dbReference type="EMBL" id="KAK2548212.1"/>
    </source>
</evidence>
<sequence length="660" mass="72212">AYFSIPIHADHYKYLRFEWNSTLFEFICLPFGLSSAPRVFTKVLKPFVASIRNKGIRLVIYLDDMAIISSSRELSSQEAAIVVQILESLGFIINREKSVLIPSQKIVFLGYVIDSVAMTVSLPEEKLNKLKEQTLSLSRKPQCSIRELAHVIGLIVSSFPAIKPARLYYRDLEVCKLAALSSSDGDYNAIVYLSQLARDSLRWFVVNSHLYNGTRISKPSKVMTMTTDASHLGWGVVCDGVSSSGLTLVPTAPPIIGPASYSSTPVGRAPNSASGGFSSPSQRCNAPSRVACIRDNLQVRGISPRAASYVLKSWRPGREKQYSAAWKCFCCWCDRKQRDPLQADLGTVCDFLTEQFEDSKKSALSSMLLPVDGYSVGEHPIIARLLKGMFHICPPEPRYSFTWDVNVLLTFLESWFPLSVLELKQLTLKTAALVALVSAQRSQTLSALSIDFMNSTATGTQFVVNSLLKSSRPGKSSLMVSLPAFPENEKLCAHSTLLHYVARTASIRQSLNSSQPYKVVSSATLARWLKVVLSLAGIDTSIFKGHSFRGASTSKAVSLGVPLDNAVISHKYCSVQDPCTRLIFHTRTQTNSKELHLFSKKHNRKSSLAGASIEFTGKTFVLAKASSPWAMSPGFPDSALPINELGNSGAASSVIGVIGS</sequence>
<dbReference type="PANTHER" id="PTHR33050">
    <property type="entry name" value="REVERSE TRANSCRIPTASE DOMAIN-CONTAINING PROTEIN"/>
    <property type="match status" value="1"/>
</dbReference>
<dbReference type="InterPro" id="IPR000477">
    <property type="entry name" value="RT_dom"/>
</dbReference>
<reference evidence="3" key="1">
    <citation type="journal article" date="2023" name="G3 (Bethesda)">
        <title>Whole genome assembly and annotation of the endangered Caribbean coral Acropora cervicornis.</title>
        <authorList>
            <person name="Selwyn J.D."/>
            <person name="Vollmer S.V."/>
        </authorList>
    </citation>
    <scope>NUCLEOTIDE SEQUENCE</scope>
    <source>
        <strain evidence="3">K2</strain>
    </source>
</reference>
<dbReference type="InterPro" id="IPR052055">
    <property type="entry name" value="Hepadnavirus_pol/RT"/>
</dbReference>
<feature type="domain" description="Reverse transcriptase" evidence="2">
    <location>
        <begin position="1"/>
        <end position="113"/>
    </location>
</feature>
<dbReference type="GO" id="GO:0003677">
    <property type="term" value="F:DNA binding"/>
    <property type="evidence" value="ECO:0007669"/>
    <property type="project" value="UniProtKB-KW"/>
</dbReference>
<dbReference type="SUPFAM" id="SSF56672">
    <property type="entry name" value="DNA/RNA polymerases"/>
    <property type="match status" value="1"/>
</dbReference>
<dbReference type="EMBL" id="JARQWQ010000152">
    <property type="protein sequence ID" value="KAK2548212.1"/>
    <property type="molecule type" value="Genomic_DNA"/>
</dbReference>
<dbReference type="AlphaFoldDB" id="A0AAD9PSD6"/>
<dbReference type="Proteomes" id="UP001249851">
    <property type="component" value="Unassembled WGS sequence"/>
</dbReference>
<keyword evidence="4" id="KW-1185">Reference proteome</keyword>
<dbReference type="Gene3D" id="1.10.150.130">
    <property type="match status" value="1"/>
</dbReference>
<feature type="non-terminal residue" evidence="3">
    <location>
        <position position="660"/>
    </location>
</feature>
<dbReference type="Gene3D" id="3.30.70.270">
    <property type="match status" value="1"/>
</dbReference>
<gene>
    <name evidence="3" type="ORF">P5673_031614</name>
</gene>
<protein>
    <submittedName>
        <fullName evidence="3">Gag-Pol polyprotein</fullName>
    </submittedName>
</protein>
<evidence type="ECO:0000313" key="4">
    <source>
        <dbReference type="Proteomes" id="UP001249851"/>
    </source>
</evidence>
<organism evidence="3 4">
    <name type="scientific">Acropora cervicornis</name>
    <name type="common">Staghorn coral</name>
    <dbReference type="NCBI Taxonomy" id="6130"/>
    <lineage>
        <taxon>Eukaryota</taxon>
        <taxon>Metazoa</taxon>
        <taxon>Cnidaria</taxon>
        <taxon>Anthozoa</taxon>
        <taxon>Hexacorallia</taxon>
        <taxon>Scleractinia</taxon>
        <taxon>Astrocoeniina</taxon>
        <taxon>Acroporidae</taxon>
        <taxon>Acropora</taxon>
    </lineage>
</organism>
<dbReference type="InterPro" id="IPR010998">
    <property type="entry name" value="Integrase_recombinase_N"/>
</dbReference>
<dbReference type="PROSITE" id="PS50878">
    <property type="entry name" value="RT_POL"/>
    <property type="match status" value="1"/>
</dbReference>
<evidence type="ECO:0000256" key="1">
    <source>
        <dbReference type="ARBA" id="ARBA00023125"/>
    </source>
</evidence>
<evidence type="ECO:0000259" key="2">
    <source>
        <dbReference type="PROSITE" id="PS50878"/>
    </source>
</evidence>
<dbReference type="CDD" id="cd03714">
    <property type="entry name" value="RT_DIRS1"/>
    <property type="match status" value="1"/>
</dbReference>
<proteinExistence type="predicted"/>